<dbReference type="eggNOG" id="COG1807">
    <property type="taxonomic scope" value="Bacteria"/>
</dbReference>
<gene>
    <name evidence="3" type="ordered locus">Isop_0925</name>
</gene>
<accession>E8R310</accession>
<evidence type="ECO:0000313" key="4">
    <source>
        <dbReference type="Proteomes" id="UP000008631"/>
    </source>
</evidence>
<sequence>MTLAIGATAWQSIRSPVFGRDGIRYVAQARSIAAGDWSILAKGIDHPGHPLAIAVAHLLRNAGDSPESWQRSARWASLAAAFWLWPSFWAFAAVSFGHRAATLSCLLAALAAPLAPKLVGDGLSESWLLALALTGFAAIAQFLKAGSLPWLVVGLTAAGGAYLVRPEGMLIPLALALTLMTSLLIRSGRRNLPYSQLRVALVVLVALPMLICGPLIILKGGIGTKMSIGRLVGTTAPASPWAIERHRPLDPDEPAWKIWGLAAKDMFQSFREVTPGPLVALAALAGVGILRGGSRRGLDHLFGAIALALSALALIRLNAVAGYCEPRHTVLPALLTLAASGRGLEMLARGFAARLTRSNRRTDVVALVVVCLILMGLTLRAWPETCRRFHEDLLGYRQAGEWLAERVAPGETTLDLTGIALFFGGLPGDDAATFQQGLENPHARWLVARPSHVEGPWPYCAAIRQRLEGRRPVASFPLGSVSARDSDTNPPPQSRRRRHRRVEPSRVDVYDLMTPPSTAEPGRGSAMAERPDLFRLVK</sequence>
<evidence type="ECO:0000256" key="2">
    <source>
        <dbReference type="SAM" id="Phobius"/>
    </source>
</evidence>
<keyword evidence="2" id="KW-1133">Transmembrane helix</keyword>
<feature type="transmembrane region" description="Helical" evidence="2">
    <location>
        <begin position="302"/>
        <end position="323"/>
    </location>
</feature>
<dbReference type="AlphaFoldDB" id="E8R310"/>
<feature type="region of interest" description="Disordered" evidence="1">
    <location>
        <begin position="475"/>
        <end position="538"/>
    </location>
</feature>
<reference key="1">
    <citation type="submission" date="2010-11" db="EMBL/GenBank/DDBJ databases">
        <title>The complete sequence of chromosome of Isophaera pallida ATCC 43644.</title>
        <authorList>
            <consortium name="US DOE Joint Genome Institute (JGI-PGF)"/>
            <person name="Lucas S."/>
            <person name="Copeland A."/>
            <person name="Lapidus A."/>
            <person name="Bruce D."/>
            <person name="Goodwin L."/>
            <person name="Pitluck S."/>
            <person name="Kyrpides N."/>
            <person name="Mavromatis K."/>
            <person name="Pagani I."/>
            <person name="Ivanova N."/>
            <person name="Saunders E."/>
            <person name="Brettin T."/>
            <person name="Detter J.C."/>
            <person name="Han C."/>
            <person name="Tapia R."/>
            <person name="Land M."/>
            <person name="Hauser L."/>
            <person name="Markowitz V."/>
            <person name="Cheng J.-F."/>
            <person name="Hugenholtz P."/>
            <person name="Woyke T."/>
            <person name="Wu D."/>
            <person name="Eisen J.A."/>
        </authorList>
    </citation>
    <scope>NUCLEOTIDE SEQUENCE</scope>
    <source>
        <strain>ATCC 43644</strain>
    </source>
</reference>
<feature type="compositionally biased region" description="Basic and acidic residues" evidence="1">
    <location>
        <begin position="529"/>
        <end position="538"/>
    </location>
</feature>
<protein>
    <recommendedName>
        <fullName evidence="5">Glycosyltransferase RgtA/B/C/D-like domain-containing protein</fullName>
    </recommendedName>
</protein>
<feature type="transmembrane region" description="Helical" evidence="2">
    <location>
        <begin position="126"/>
        <end position="143"/>
    </location>
</feature>
<evidence type="ECO:0000313" key="3">
    <source>
        <dbReference type="EMBL" id="ADV61514.1"/>
    </source>
</evidence>
<reference evidence="3 4" key="2">
    <citation type="journal article" date="2011" name="Stand. Genomic Sci.">
        <title>Complete genome sequence of Isosphaera pallida type strain (IS1B).</title>
        <authorList>
            <consortium name="US DOE Joint Genome Institute (JGI-PGF)"/>
            <person name="Goker M."/>
            <person name="Cleland D."/>
            <person name="Saunders E."/>
            <person name="Lapidus A."/>
            <person name="Nolan M."/>
            <person name="Lucas S."/>
            <person name="Hammon N."/>
            <person name="Deshpande S."/>
            <person name="Cheng J.F."/>
            <person name="Tapia R."/>
            <person name="Han C."/>
            <person name="Goodwin L."/>
            <person name="Pitluck S."/>
            <person name="Liolios K."/>
            <person name="Pagani I."/>
            <person name="Ivanova N."/>
            <person name="Mavromatis K."/>
            <person name="Pati A."/>
            <person name="Chen A."/>
            <person name="Palaniappan K."/>
            <person name="Land M."/>
            <person name="Hauser L."/>
            <person name="Chang Y.J."/>
            <person name="Jeffries C.D."/>
            <person name="Detter J.C."/>
            <person name="Beck B."/>
            <person name="Woyke T."/>
            <person name="Bristow J."/>
            <person name="Eisen J.A."/>
            <person name="Markowitz V."/>
            <person name="Hugenholtz P."/>
            <person name="Kyrpides N.C."/>
            <person name="Klenk H.P."/>
        </authorList>
    </citation>
    <scope>NUCLEOTIDE SEQUENCE [LARGE SCALE GENOMIC DNA]</scope>
    <source>
        <strain evidence="4">ATCC 43644 / DSM 9630 / IS1B</strain>
    </source>
</reference>
<name>E8R310_ISOPI</name>
<keyword evidence="2" id="KW-0812">Transmembrane</keyword>
<proteinExistence type="predicted"/>
<dbReference type="HOGENOM" id="CLU_506034_0_0_0"/>
<keyword evidence="2" id="KW-0472">Membrane</keyword>
<feature type="transmembrane region" description="Helical" evidence="2">
    <location>
        <begin position="163"/>
        <end position="185"/>
    </location>
</feature>
<dbReference type="InParanoid" id="E8R310"/>
<evidence type="ECO:0008006" key="5">
    <source>
        <dbReference type="Google" id="ProtNLM"/>
    </source>
</evidence>
<dbReference type="Proteomes" id="UP000008631">
    <property type="component" value="Chromosome"/>
</dbReference>
<dbReference type="EMBL" id="CP002353">
    <property type="protein sequence ID" value="ADV61514.1"/>
    <property type="molecule type" value="Genomic_DNA"/>
</dbReference>
<evidence type="ECO:0000256" key="1">
    <source>
        <dbReference type="SAM" id="MobiDB-lite"/>
    </source>
</evidence>
<keyword evidence="4" id="KW-1185">Reference proteome</keyword>
<feature type="transmembrane region" description="Helical" evidence="2">
    <location>
        <begin position="273"/>
        <end position="290"/>
    </location>
</feature>
<feature type="transmembrane region" description="Helical" evidence="2">
    <location>
        <begin position="329"/>
        <end position="352"/>
    </location>
</feature>
<dbReference type="KEGG" id="ipa:Isop_0925"/>
<organism evidence="3 4">
    <name type="scientific">Isosphaera pallida (strain ATCC 43644 / DSM 9630 / IS1B)</name>
    <dbReference type="NCBI Taxonomy" id="575540"/>
    <lineage>
        <taxon>Bacteria</taxon>
        <taxon>Pseudomonadati</taxon>
        <taxon>Planctomycetota</taxon>
        <taxon>Planctomycetia</taxon>
        <taxon>Isosphaerales</taxon>
        <taxon>Isosphaeraceae</taxon>
        <taxon>Isosphaera</taxon>
    </lineage>
</organism>
<feature type="transmembrane region" description="Helical" evidence="2">
    <location>
        <begin position="75"/>
        <end position="94"/>
    </location>
</feature>
<feature type="transmembrane region" description="Helical" evidence="2">
    <location>
        <begin position="197"/>
        <end position="217"/>
    </location>
</feature>
<feature type="transmembrane region" description="Helical" evidence="2">
    <location>
        <begin position="364"/>
        <end position="382"/>
    </location>
</feature>